<comment type="caution">
    <text evidence="2">The sequence shown here is derived from an EMBL/GenBank/DDBJ whole genome shotgun (WGS) entry which is preliminary data.</text>
</comment>
<dbReference type="AlphaFoldDB" id="A0A3D5J317"/>
<sequence>MTEKEKLGKYLTKLRQRVPSEEYSKDHISQQELADNNGLTKYLIGTIERGEANPTLDKLIFLAKALKLKKVNIFEIEINVDRYIKEIKNK</sequence>
<dbReference type="EMBL" id="DPMF01000361">
    <property type="protein sequence ID" value="HCV82491.1"/>
    <property type="molecule type" value="Genomic_DNA"/>
</dbReference>
<proteinExistence type="predicted"/>
<dbReference type="InterPro" id="IPR010982">
    <property type="entry name" value="Lambda_DNA-bd_dom_sf"/>
</dbReference>
<evidence type="ECO:0000259" key="1">
    <source>
        <dbReference type="PROSITE" id="PS50943"/>
    </source>
</evidence>
<organism evidence="2 3">
    <name type="scientific">Zunongwangia profunda</name>
    <dbReference type="NCBI Taxonomy" id="398743"/>
    <lineage>
        <taxon>Bacteria</taxon>
        <taxon>Pseudomonadati</taxon>
        <taxon>Bacteroidota</taxon>
        <taxon>Flavobacteriia</taxon>
        <taxon>Flavobacteriales</taxon>
        <taxon>Flavobacteriaceae</taxon>
        <taxon>Zunongwangia</taxon>
    </lineage>
</organism>
<dbReference type="RefSeq" id="WP_274972001.1">
    <property type="nucleotide sequence ID" value="NZ_CALFQJ010000112.1"/>
</dbReference>
<dbReference type="Pfam" id="PF01381">
    <property type="entry name" value="HTH_3"/>
    <property type="match status" value="1"/>
</dbReference>
<dbReference type="PROSITE" id="PS50943">
    <property type="entry name" value="HTH_CROC1"/>
    <property type="match status" value="1"/>
</dbReference>
<dbReference type="Gene3D" id="1.10.260.40">
    <property type="entry name" value="lambda repressor-like DNA-binding domains"/>
    <property type="match status" value="1"/>
</dbReference>
<dbReference type="SUPFAM" id="SSF47413">
    <property type="entry name" value="lambda repressor-like DNA-binding domains"/>
    <property type="match status" value="1"/>
</dbReference>
<protein>
    <recommendedName>
        <fullName evidence="1">HTH cro/C1-type domain-containing protein</fullName>
    </recommendedName>
</protein>
<dbReference type="GO" id="GO:0003677">
    <property type="term" value="F:DNA binding"/>
    <property type="evidence" value="ECO:0007669"/>
    <property type="project" value="InterPro"/>
</dbReference>
<evidence type="ECO:0000313" key="3">
    <source>
        <dbReference type="Proteomes" id="UP000264330"/>
    </source>
</evidence>
<dbReference type="Proteomes" id="UP000264330">
    <property type="component" value="Unassembled WGS sequence"/>
</dbReference>
<dbReference type="InterPro" id="IPR001387">
    <property type="entry name" value="Cro/C1-type_HTH"/>
</dbReference>
<name>A0A3D5J317_9FLAO</name>
<evidence type="ECO:0000313" key="2">
    <source>
        <dbReference type="EMBL" id="HCV82491.1"/>
    </source>
</evidence>
<gene>
    <name evidence="2" type="ORF">DGQ38_15735</name>
</gene>
<dbReference type="CDD" id="cd00093">
    <property type="entry name" value="HTH_XRE"/>
    <property type="match status" value="1"/>
</dbReference>
<accession>A0A3D5J317</accession>
<feature type="domain" description="HTH cro/C1-type" evidence="1">
    <location>
        <begin position="28"/>
        <end position="74"/>
    </location>
</feature>
<reference evidence="2 3" key="1">
    <citation type="journal article" date="2018" name="Nat. Biotechnol.">
        <title>A standardized bacterial taxonomy based on genome phylogeny substantially revises the tree of life.</title>
        <authorList>
            <person name="Parks D.H."/>
            <person name="Chuvochina M."/>
            <person name="Waite D.W."/>
            <person name="Rinke C."/>
            <person name="Skarshewski A."/>
            <person name="Chaumeil P.A."/>
            <person name="Hugenholtz P."/>
        </authorList>
    </citation>
    <scope>NUCLEOTIDE SEQUENCE [LARGE SCALE GENOMIC DNA]</scope>
    <source>
        <strain evidence="2">UBA9359</strain>
    </source>
</reference>